<reference evidence="2" key="1">
    <citation type="journal article" date="2023" name="Mol. Phylogenet. Evol.">
        <title>Genome-scale phylogeny and comparative genomics of the fungal order Sordariales.</title>
        <authorList>
            <person name="Hensen N."/>
            <person name="Bonometti L."/>
            <person name="Westerberg I."/>
            <person name="Brannstrom I.O."/>
            <person name="Guillou S."/>
            <person name="Cros-Aarteil S."/>
            <person name="Calhoun S."/>
            <person name="Haridas S."/>
            <person name="Kuo A."/>
            <person name="Mondo S."/>
            <person name="Pangilinan J."/>
            <person name="Riley R."/>
            <person name="LaButti K."/>
            <person name="Andreopoulos B."/>
            <person name="Lipzen A."/>
            <person name="Chen C."/>
            <person name="Yan M."/>
            <person name="Daum C."/>
            <person name="Ng V."/>
            <person name="Clum A."/>
            <person name="Steindorff A."/>
            <person name="Ohm R.A."/>
            <person name="Martin F."/>
            <person name="Silar P."/>
            <person name="Natvig D.O."/>
            <person name="Lalanne C."/>
            <person name="Gautier V."/>
            <person name="Ament-Velasquez S.L."/>
            <person name="Kruys A."/>
            <person name="Hutchinson M.I."/>
            <person name="Powell A.J."/>
            <person name="Barry K."/>
            <person name="Miller A.N."/>
            <person name="Grigoriev I.V."/>
            <person name="Debuchy R."/>
            <person name="Gladieux P."/>
            <person name="Hiltunen Thoren M."/>
            <person name="Johannesson H."/>
        </authorList>
    </citation>
    <scope>NUCLEOTIDE SEQUENCE</scope>
    <source>
        <strain evidence="2">CBS 757.83</strain>
    </source>
</reference>
<reference evidence="2" key="2">
    <citation type="submission" date="2023-05" db="EMBL/GenBank/DDBJ databases">
        <authorList>
            <consortium name="Lawrence Berkeley National Laboratory"/>
            <person name="Steindorff A."/>
            <person name="Hensen N."/>
            <person name="Bonometti L."/>
            <person name="Westerberg I."/>
            <person name="Brannstrom I.O."/>
            <person name="Guillou S."/>
            <person name="Cros-Aarteil S."/>
            <person name="Calhoun S."/>
            <person name="Haridas S."/>
            <person name="Kuo A."/>
            <person name="Mondo S."/>
            <person name="Pangilinan J."/>
            <person name="Riley R."/>
            <person name="Labutti K."/>
            <person name="Andreopoulos B."/>
            <person name="Lipzen A."/>
            <person name="Chen C."/>
            <person name="Yanf M."/>
            <person name="Daum C."/>
            <person name="Ng V."/>
            <person name="Clum A."/>
            <person name="Ohm R."/>
            <person name="Martin F."/>
            <person name="Silar P."/>
            <person name="Natvig D."/>
            <person name="Lalanne C."/>
            <person name="Gautier V."/>
            <person name="Ament-Velasquez S.L."/>
            <person name="Kruys A."/>
            <person name="Hutchinson M.I."/>
            <person name="Powell A.J."/>
            <person name="Barry K."/>
            <person name="Miller A.N."/>
            <person name="Grigoriev I.V."/>
            <person name="Debuchy R."/>
            <person name="Gladieux P."/>
            <person name="Thoren M.H."/>
            <person name="Johannesson H."/>
        </authorList>
    </citation>
    <scope>NUCLEOTIDE SEQUENCE</scope>
    <source>
        <strain evidence="2">CBS 757.83</strain>
    </source>
</reference>
<organism evidence="2 3">
    <name type="scientific">Parathielavia hyrcaniae</name>
    <dbReference type="NCBI Taxonomy" id="113614"/>
    <lineage>
        <taxon>Eukaryota</taxon>
        <taxon>Fungi</taxon>
        <taxon>Dikarya</taxon>
        <taxon>Ascomycota</taxon>
        <taxon>Pezizomycotina</taxon>
        <taxon>Sordariomycetes</taxon>
        <taxon>Sordariomycetidae</taxon>
        <taxon>Sordariales</taxon>
        <taxon>Chaetomiaceae</taxon>
        <taxon>Parathielavia</taxon>
    </lineage>
</organism>
<evidence type="ECO:0000313" key="3">
    <source>
        <dbReference type="Proteomes" id="UP001305647"/>
    </source>
</evidence>
<gene>
    <name evidence="2" type="ORF">N658DRAFT_101164</name>
</gene>
<comment type="caution">
    <text evidence="2">The sequence shown here is derived from an EMBL/GenBank/DDBJ whole genome shotgun (WGS) entry which is preliminary data.</text>
</comment>
<dbReference type="EMBL" id="MU863641">
    <property type="protein sequence ID" value="KAK4100353.1"/>
    <property type="molecule type" value="Genomic_DNA"/>
</dbReference>
<feature type="region of interest" description="Disordered" evidence="1">
    <location>
        <begin position="47"/>
        <end position="75"/>
    </location>
</feature>
<evidence type="ECO:0000313" key="2">
    <source>
        <dbReference type="EMBL" id="KAK4100353.1"/>
    </source>
</evidence>
<dbReference type="Proteomes" id="UP001305647">
    <property type="component" value="Unassembled WGS sequence"/>
</dbReference>
<dbReference type="AlphaFoldDB" id="A0AAN6PYV2"/>
<proteinExistence type="predicted"/>
<feature type="compositionally biased region" description="Polar residues" evidence="1">
    <location>
        <begin position="187"/>
        <end position="196"/>
    </location>
</feature>
<keyword evidence="3" id="KW-1185">Reference proteome</keyword>
<feature type="region of interest" description="Disordered" evidence="1">
    <location>
        <begin position="174"/>
        <end position="196"/>
    </location>
</feature>
<accession>A0AAN6PYV2</accession>
<evidence type="ECO:0000256" key="1">
    <source>
        <dbReference type="SAM" id="MobiDB-lite"/>
    </source>
</evidence>
<name>A0AAN6PYV2_9PEZI</name>
<protein>
    <submittedName>
        <fullName evidence="2">Uncharacterized protein</fullName>
    </submittedName>
</protein>
<sequence>MDWAKWFGCEARSHWSWPPLQHADCNCMAQAVSRARPFIGFSSCPAREDSAHAPSQKRIHPTAGGRDPAHVSGPGWRGNTRLTQTHKMAHLLQHSMTIVRSVMPRVSAARLGANVPGPHCVLCFPGRYPLHRDLCAGVLGTRHGCHASRCGCSHGEQHNIRQPTSQVPSFRNWHRQNTLPPSHHPITWTSSTLPPT</sequence>